<dbReference type="Proteomes" id="UP001389717">
    <property type="component" value="Unassembled WGS sequence"/>
</dbReference>
<evidence type="ECO:0000313" key="1">
    <source>
        <dbReference type="EMBL" id="MEL3971342.1"/>
    </source>
</evidence>
<reference evidence="1 2" key="1">
    <citation type="submission" date="2024-04" db="EMBL/GenBank/DDBJ databases">
        <title>Bacillus oryzaecorticis sp. nov., a moderately halophilic bacterium isolated from rice husks.</title>
        <authorList>
            <person name="Zhu H.-S."/>
        </authorList>
    </citation>
    <scope>NUCLEOTIDE SEQUENCE [LARGE SCALE GENOMIC DNA]</scope>
    <source>
        <strain evidence="1 2">ZC255</strain>
    </source>
</reference>
<proteinExistence type="predicted"/>
<accession>A0ABU9K5R6</accession>
<dbReference type="EMBL" id="JBBYAF010000004">
    <property type="protein sequence ID" value="MEL3971342.1"/>
    <property type="molecule type" value="Genomic_DNA"/>
</dbReference>
<comment type="caution">
    <text evidence="1">The sequence shown here is derived from an EMBL/GenBank/DDBJ whole genome shotgun (WGS) entry which is preliminary data.</text>
</comment>
<sequence>MQTVIHFATGIENNRREVNEINGVKNSALNEKLYTVSEDVKPFTPVVFYTSCKKINSDYYPLQGGILDGRLFSNSGIAS</sequence>
<protein>
    <submittedName>
        <fullName evidence="1">Uncharacterized protein</fullName>
    </submittedName>
</protein>
<evidence type="ECO:0000313" key="2">
    <source>
        <dbReference type="Proteomes" id="UP001389717"/>
    </source>
</evidence>
<keyword evidence="2" id="KW-1185">Reference proteome</keyword>
<dbReference type="RefSeq" id="WP_341980482.1">
    <property type="nucleotide sequence ID" value="NZ_JBBYAF010000004.1"/>
</dbReference>
<name>A0ABU9K5R6_9BACI</name>
<gene>
    <name evidence="1" type="ORF">AAEO50_03530</name>
</gene>
<organism evidence="1 2">
    <name type="scientific">Rossellomorea oryzaecorticis</name>
    <dbReference type="NCBI Taxonomy" id="1396505"/>
    <lineage>
        <taxon>Bacteria</taxon>
        <taxon>Bacillati</taxon>
        <taxon>Bacillota</taxon>
        <taxon>Bacilli</taxon>
        <taxon>Bacillales</taxon>
        <taxon>Bacillaceae</taxon>
        <taxon>Rossellomorea</taxon>
    </lineage>
</organism>